<name>A0A7Z2ZTT0_9BURK</name>
<dbReference type="InterPro" id="IPR037066">
    <property type="entry name" value="Plug_dom_sf"/>
</dbReference>
<dbReference type="Pfam" id="PF00593">
    <property type="entry name" value="TonB_dep_Rec_b-barrel"/>
    <property type="match status" value="1"/>
</dbReference>
<evidence type="ECO:0000256" key="12">
    <source>
        <dbReference type="SAM" id="SignalP"/>
    </source>
</evidence>
<keyword evidence="5 10" id="KW-0812">Transmembrane</keyword>
<evidence type="ECO:0000256" key="6">
    <source>
        <dbReference type="ARBA" id="ARBA00023077"/>
    </source>
</evidence>
<feature type="chain" id="PRO_5030884097" evidence="12">
    <location>
        <begin position="39"/>
        <end position="914"/>
    </location>
</feature>
<keyword evidence="12" id="KW-0732">Signal</keyword>
<feature type="domain" description="TonB-dependent receptor plug" evidence="14">
    <location>
        <begin position="67"/>
        <end position="171"/>
    </location>
</feature>
<keyword evidence="9 10" id="KW-0998">Cell outer membrane</keyword>
<dbReference type="Gene3D" id="2.170.130.10">
    <property type="entry name" value="TonB-dependent receptor, plug domain"/>
    <property type="match status" value="1"/>
</dbReference>
<dbReference type="InterPro" id="IPR012910">
    <property type="entry name" value="Plug_dom"/>
</dbReference>
<evidence type="ECO:0000256" key="9">
    <source>
        <dbReference type="ARBA" id="ARBA00023237"/>
    </source>
</evidence>
<evidence type="ECO:0000259" key="13">
    <source>
        <dbReference type="Pfam" id="PF00593"/>
    </source>
</evidence>
<keyword evidence="16" id="KW-1185">Reference proteome</keyword>
<dbReference type="Gene3D" id="2.40.170.20">
    <property type="entry name" value="TonB-dependent receptor, beta-barrel domain"/>
    <property type="match status" value="1"/>
</dbReference>
<dbReference type="InterPro" id="IPR039426">
    <property type="entry name" value="TonB-dep_rcpt-like"/>
</dbReference>
<dbReference type="CDD" id="cd01347">
    <property type="entry name" value="ligand_gated_channel"/>
    <property type="match status" value="1"/>
</dbReference>
<gene>
    <name evidence="15" type="ORF">HH212_18945</name>
</gene>
<dbReference type="Pfam" id="PF07715">
    <property type="entry name" value="Plug"/>
    <property type="match status" value="1"/>
</dbReference>
<keyword evidence="7 10" id="KW-0472">Membrane</keyword>
<evidence type="ECO:0000256" key="1">
    <source>
        <dbReference type="ARBA" id="ARBA00004571"/>
    </source>
</evidence>
<feature type="signal peptide" evidence="12">
    <location>
        <begin position="1"/>
        <end position="38"/>
    </location>
</feature>
<accession>A0A7Z2ZTT0</accession>
<comment type="similarity">
    <text evidence="2 10 11">Belongs to the TonB-dependent receptor family.</text>
</comment>
<sequence>MNTPRITAAHPSPSRQGRAIALSAIALGVLALTQQAAAQTVAAQPDAAVQRVEVTGSSIKRLAAEEALPVTTIKAEEFVKQGLTTLADVMMALPQSNSLAPSQAGSGTNVNLRGLGVNRTLVLLNGRRLANEAIADGYANLDTIPISALARVEVLRDGASSTYGSDAIGGVVNFITKREYEGANATIQYVQPERRGGGDEQRVTLSFGKGNIERDGWNVYGTVDFHQRSRLLQADRVGFVPDTAALTAIGLAPSLASGGYATPANFTSSANKTAANPYYASGCLAPYSIQGRNNTCVLNNDTYGTALYPNKQLSAYFKATKKINDDHTVSVEYTRGDESIFSYKNPTQALAVGSLQPIVPSTSKWYPGKSGGTPAVAGITNQPLTVSWAVPDAAVTRDNQINQRLLVSAEGRLGTWDYRTGLSYGLSQRKVYFQSGYYSGPGLLTGLANGTLNPFGVQDQAGTDYLDSIAADGMLNRSAKVSYYGVDGTVSKALMPLAGGDLALAVGVDLHRDTNEDTKLAQAADITFAKIVPSHGESARTIAGIFTEVDAPVTKQLTLNGAVRVDHYSDVGSTVTPKISFRYQPTKTIMLRGSANTGFRAPTLFDRYGARTTVANTTTSGRWDDPVLCPSRTPTIPGTGTAVAGANAADVCNAKLNKLTGSNPNLSPEKSKGGTLGVVFEPSPAVTMSLDYWQVNMKDMLANIPESVYFTNYAQYQNLFVRGANNSLTYIDNTTMNLGGQIAGGVDVTGNWNLPRTSFGTFRLGLDGTYLTRFDNQLVKDGPWMSNVGRFGWASNGTTSSYPIITPRWKHSLRLSWQGGDWSAQLTNNFNSKYHDANTAVTSQYYRDISSYSTWALTAGYVAMKQVRVTLGVTNLTDKAPPTTNNTVYSYGYLSSMGNATGRAYNLRVSYDFL</sequence>
<dbReference type="AlphaFoldDB" id="A0A7Z2ZTT0"/>
<evidence type="ECO:0000256" key="10">
    <source>
        <dbReference type="PROSITE-ProRule" id="PRU01360"/>
    </source>
</evidence>
<dbReference type="InterPro" id="IPR036942">
    <property type="entry name" value="Beta-barrel_TonB_sf"/>
</dbReference>
<proteinExistence type="inferred from homology"/>
<feature type="domain" description="TonB-dependent receptor-like beta-barrel" evidence="13">
    <location>
        <begin position="395"/>
        <end position="876"/>
    </location>
</feature>
<protein>
    <submittedName>
        <fullName evidence="15">TonB-dependent receptor</fullName>
    </submittedName>
</protein>
<evidence type="ECO:0000256" key="2">
    <source>
        <dbReference type="ARBA" id="ARBA00009810"/>
    </source>
</evidence>
<evidence type="ECO:0000256" key="11">
    <source>
        <dbReference type="RuleBase" id="RU003357"/>
    </source>
</evidence>
<evidence type="ECO:0000256" key="3">
    <source>
        <dbReference type="ARBA" id="ARBA00022448"/>
    </source>
</evidence>
<dbReference type="PANTHER" id="PTHR47234:SF2">
    <property type="entry name" value="TONB-DEPENDENT RECEPTOR"/>
    <property type="match status" value="1"/>
</dbReference>
<dbReference type="RefSeq" id="WP_170203930.1">
    <property type="nucleotide sequence ID" value="NZ_CP051685.1"/>
</dbReference>
<dbReference type="PANTHER" id="PTHR47234">
    <property type="match status" value="1"/>
</dbReference>
<dbReference type="InterPro" id="IPR000531">
    <property type="entry name" value="Beta-barrel_TonB"/>
</dbReference>
<dbReference type="PROSITE" id="PS52016">
    <property type="entry name" value="TONB_DEPENDENT_REC_3"/>
    <property type="match status" value="1"/>
</dbReference>
<keyword evidence="6 11" id="KW-0798">TonB box</keyword>
<evidence type="ECO:0000313" key="15">
    <source>
        <dbReference type="EMBL" id="QJE01843.1"/>
    </source>
</evidence>
<organism evidence="15 16">
    <name type="scientific">Massilia forsythiae</name>
    <dbReference type="NCBI Taxonomy" id="2728020"/>
    <lineage>
        <taxon>Bacteria</taxon>
        <taxon>Pseudomonadati</taxon>
        <taxon>Pseudomonadota</taxon>
        <taxon>Betaproteobacteria</taxon>
        <taxon>Burkholderiales</taxon>
        <taxon>Oxalobacteraceae</taxon>
        <taxon>Telluria group</taxon>
        <taxon>Massilia</taxon>
    </lineage>
</organism>
<keyword evidence="4 10" id="KW-1134">Transmembrane beta strand</keyword>
<evidence type="ECO:0000256" key="8">
    <source>
        <dbReference type="ARBA" id="ARBA00023170"/>
    </source>
</evidence>
<dbReference type="KEGG" id="mfy:HH212_18945"/>
<evidence type="ECO:0000256" key="5">
    <source>
        <dbReference type="ARBA" id="ARBA00022692"/>
    </source>
</evidence>
<dbReference type="Proteomes" id="UP000502415">
    <property type="component" value="Chromosome"/>
</dbReference>
<dbReference type="SUPFAM" id="SSF56935">
    <property type="entry name" value="Porins"/>
    <property type="match status" value="1"/>
</dbReference>
<evidence type="ECO:0000313" key="16">
    <source>
        <dbReference type="Proteomes" id="UP000502415"/>
    </source>
</evidence>
<dbReference type="EMBL" id="CP051685">
    <property type="protein sequence ID" value="QJE01843.1"/>
    <property type="molecule type" value="Genomic_DNA"/>
</dbReference>
<reference evidence="15 16" key="1">
    <citation type="submission" date="2020-04" db="EMBL/GenBank/DDBJ databases">
        <title>Genome sequencing of novel species.</title>
        <authorList>
            <person name="Heo J."/>
            <person name="Kim S.-J."/>
            <person name="Kim J.-S."/>
            <person name="Hong S.-B."/>
            <person name="Kwon S.-W."/>
        </authorList>
    </citation>
    <scope>NUCLEOTIDE SEQUENCE [LARGE SCALE GENOMIC DNA]</scope>
    <source>
        <strain evidence="15 16">GN2-R2</strain>
    </source>
</reference>
<keyword evidence="8 15" id="KW-0675">Receptor</keyword>
<dbReference type="GO" id="GO:0009279">
    <property type="term" value="C:cell outer membrane"/>
    <property type="evidence" value="ECO:0007669"/>
    <property type="project" value="UniProtKB-SubCell"/>
</dbReference>
<keyword evidence="3 10" id="KW-0813">Transport</keyword>
<evidence type="ECO:0000259" key="14">
    <source>
        <dbReference type="Pfam" id="PF07715"/>
    </source>
</evidence>
<evidence type="ECO:0000256" key="7">
    <source>
        <dbReference type="ARBA" id="ARBA00023136"/>
    </source>
</evidence>
<evidence type="ECO:0000256" key="4">
    <source>
        <dbReference type="ARBA" id="ARBA00022452"/>
    </source>
</evidence>
<comment type="subcellular location">
    <subcellularLocation>
        <location evidence="1 10">Cell outer membrane</location>
        <topology evidence="1 10">Multi-pass membrane protein</topology>
    </subcellularLocation>
</comment>